<keyword evidence="12 14" id="KW-0456">Lyase</keyword>
<evidence type="ECO:0000313" key="15">
    <source>
        <dbReference type="EMBL" id="GME67071.1"/>
    </source>
</evidence>
<evidence type="ECO:0000256" key="7">
    <source>
        <dbReference type="ARBA" id="ARBA00022832"/>
    </source>
</evidence>
<evidence type="ECO:0000256" key="12">
    <source>
        <dbReference type="ARBA" id="ARBA00023239"/>
    </source>
</evidence>
<keyword evidence="16" id="KW-1185">Reference proteome</keyword>
<keyword evidence="7 14" id="KW-0276">Fatty acid metabolism</keyword>
<gene>
    <name evidence="15" type="ORF">Cboi02_000050300</name>
</gene>
<dbReference type="GO" id="GO:0102158">
    <property type="term" value="F:very-long-chain (3R)-3-hydroxyacyl-CoA dehydratase activity"/>
    <property type="evidence" value="ECO:0007669"/>
    <property type="project" value="UniProtKB-EC"/>
</dbReference>
<evidence type="ECO:0000256" key="4">
    <source>
        <dbReference type="ARBA" id="ARBA00013122"/>
    </source>
</evidence>
<evidence type="ECO:0000256" key="10">
    <source>
        <dbReference type="ARBA" id="ARBA00023136"/>
    </source>
</evidence>
<keyword evidence="14" id="KW-0256">Endoplasmic reticulum</keyword>
<evidence type="ECO:0000256" key="8">
    <source>
        <dbReference type="ARBA" id="ARBA00022989"/>
    </source>
</evidence>
<dbReference type="Proteomes" id="UP001165120">
    <property type="component" value="Unassembled WGS sequence"/>
</dbReference>
<reference evidence="15" key="1">
    <citation type="submission" date="2023-04" db="EMBL/GenBank/DDBJ databases">
        <title>Candida boidinii NBRC 10035.</title>
        <authorList>
            <person name="Ichikawa N."/>
            <person name="Sato H."/>
            <person name="Tonouchi N."/>
        </authorList>
    </citation>
    <scope>NUCLEOTIDE SEQUENCE</scope>
    <source>
        <strain evidence="15">NBRC 10035</strain>
    </source>
</reference>
<comment type="function">
    <text evidence="14">Catalyzes the third of the four reactions of the long-chain fatty acids elongation cycle. This endoplasmic reticulum-bound enzymatic process, allows the addition of two carbons to the chain of long- and very long-chain fatty acids/VLCFAs per cycle. This enzyme catalyzes the dehydration of the 3-hydroxyacyl-CoA intermediate into trans-2,3-enoyl-CoA, within each cycle of fatty acid elongation. Thereby, it participates to the production of VLCFAs of different chain lengths that are involved in multiple biological processes as precursors of membrane lipids and lipid mediators.</text>
</comment>
<dbReference type="GO" id="GO:0030148">
    <property type="term" value="P:sphingolipid biosynthetic process"/>
    <property type="evidence" value="ECO:0007669"/>
    <property type="project" value="TreeGrafter"/>
</dbReference>
<dbReference type="InterPro" id="IPR007482">
    <property type="entry name" value="Tyr_Pase-like_PTPLA"/>
</dbReference>
<evidence type="ECO:0000256" key="5">
    <source>
        <dbReference type="ARBA" id="ARBA00022516"/>
    </source>
</evidence>
<dbReference type="AlphaFoldDB" id="A0A9W6WE23"/>
<dbReference type="EC" id="4.2.1.134" evidence="4 14"/>
<dbReference type="GO" id="GO:0030497">
    <property type="term" value="P:fatty acid elongation"/>
    <property type="evidence" value="ECO:0007669"/>
    <property type="project" value="TreeGrafter"/>
</dbReference>
<feature type="transmembrane region" description="Helical" evidence="14">
    <location>
        <begin position="192"/>
        <end position="213"/>
    </location>
</feature>
<name>A0A9W6WE23_CANBO</name>
<evidence type="ECO:0000256" key="11">
    <source>
        <dbReference type="ARBA" id="ARBA00023160"/>
    </source>
</evidence>
<keyword evidence="9 14" id="KW-0443">Lipid metabolism</keyword>
<evidence type="ECO:0000256" key="6">
    <source>
        <dbReference type="ARBA" id="ARBA00022692"/>
    </source>
</evidence>
<evidence type="ECO:0000256" key="2">
    <source>
        <dbReference type="ARBA" id="ARBA00005194"/>
    </source>
</evidence>
<keyword evidence="5 14" id="KW-0444">Lipid biosynthesis</keyword>
<feature type="transmembrane region" description="Helical" evidence="14">
    <location>
        <begin position="158"/>
        <end position="180"/>
    </location>
</feature>
<proteinExistence type="inferred from homology"/>
<comment type="catalytic activity">
    <reaction evidence="13 14">
        <text>a very-long-chain (3R)-3-hydroxyacyl-CoA = a very-long-chain (2E)-enoyl-CoA + H2O</text>
        <dbReference type="Rhea" id="RHEA:45812"/>
        <dbReference type="ChEBI" id="CHEBI:15377"/>
        <dbReference type="ChEBI" id="CHEBI:83728"/>
        <dbReference type="ChEBI" id="CHEBI:85440"/>
        <dbReference type="EC" id="4.2.1.134"/>
    </reaction>
</comment>
<evidence type="ECO:0000256" key="13">
    <source>
        <dbReference type="ARBA" id="ARBA00036671"/>
    </source>
</evidence>
<evidence type="ECO:0000313" key="16">
    <source>
        <dbReference type="Proteomes" id="UP001165120"/>
    </source>
</evidence>
<keyword evidence="10 14" id="KW-0472">Membrane</keyword>
<keyword evidence="11 14" id="KW-0275">Fatty acid biosynthesis</keyword>
<dbReference type="GO" id="GO:0042761">
    <property type="term" value="P:very long-chain fatty acid biosynthetic process"/>
    <property type="evidence" value="ECO:0007669"/>
    <property type="project" value="TreeGrafter"/>
</dbReference>
<dbReference type="GO" id="GO:0005789">
    <property type="term" value="C:endoplasmic reticulum membrane"/>
    <property type="evidence" value="ECO:0007669"/>
    <property type="project" value="UniProtKB-SubCell"/>
</dbReference>
<comment type="caution">
    <text evidence="14">Lacks conserved residue(s) required for the propagation of feature annotation.</text>
</comment>
<evidence type="ECO:0000256" key="9">
    <source>
        <dbReference type="ARBA" id="ARBA00023098"/>
    </source>
</evidence>
<organism evidence="15 16">
    <name type="scientific">Candida boidinii</name>
    <name type="common">Yeast</name>
    <dbReference type="NCBI Taxonomy" id="5477"/>
    <lineage>
        <taxon>Eukaryota</taxon>
        <taxon>Fungi</taxon>
        <taxon>Dikarya</taxon>
        <taxon>Ascomycota</taxon>
        <taxon>Saccharomycotina</taxon>
        <taxon>Pichiomycetes</taxon>
        <taxon>Pichiales</taxon>
        <taxon>Pichiaceae</taxon>
        <taxon>Ogataea</taxon>
        <taxon>Ogataea/Candida clade</taxon>
    </lineage>
</organism>
<keyword evidence="8 14" id="KW-1133">Transmembrane helix</keyword>
<comment type="subcellular location">
    <subcellularLocation>
        <location evidence="14">Endoplasmic reticulum membrane</location>
        <topology evidence="14">Multi-pass membrane protein</topology>
    </subcellularLocation>
    <subcellularLocation>
        <location evidence="1">Membrane</location>
        <topology evidence="1">Multi-pass membrane protein</topology>
    </subcellularLocation>
</comment>
<sequence>MSSESAPKADASSATKKATKKVETPEWVVYYNLLSGSLWALVLFNIVVVPIVFGDEILFPMTSNVLIGVQTLAIIEVYNSAVGNVKSPVFTTAMQVASRYLIVWGIFYALPEAPSNYHWCYKSLNFAWAITEVIRYYYYAQNTLTSGNPPKILTLLRYNAFIVLYPIGVASEMLTCYLAADEAALVVGRWYAVLLRGILIVYPPGLFVLYTHMLKQRKKVMKSLREDATKEKYN</sequence>
<dbReference type="EMBL" id="BSXN01000094">
    <property type="protein sequence ID" value="GME67071.1"/>
    <property type="molecule type" value="Genomic_DNA"/>
</dbReference>
<comment type="pathway">
    <text evidence="2 14">Lipid metabolism; fatty acid biosynthesis.</text>
</comment>
<evidence type="ECO:0000256" key="14">
    <source>
        <dbReference type="RuleBase" id="RU363109"/>
    </source>
</evidence>
<feature type="transmembrane region" description="Helical" evidence="14">
    <location>
        <begin position="29"/>
        <end position="53"/>
    </location>
</feature>
<evidence type="ECO:0000256" key="1">
    <source>
        <dbReference type="ARBA" id="ARBA00004141"/>
    </source>
</evidence>
<dbReference type="PANTHER" id="PTHR11035">
    <property type="entry name" value="VERY-LONG-CHAIN (3R)-3-HYDROXYACYL-COA DEHYDRATASE"/>
    <property type="match status" value="1"/>
</dbReference>
<keyword evidence="6 14" id="KW-0812">Transmembrane</keyword>
<dbReference type="Pfam" id="PF04387">
    <property type="entry name" value="PTPLA"/>
    <property type="match status" value="1"/>
</dbReference>
<protein>
    <recommendedName>
        <fullName evidence="4 14">Very-long-chain (3R)-3-hydroxyacyl-CoA dehydratase</fullName>
        <ecNumber evidence="4 14">4.2.1.134</ecNumber>
    </recommendedName>
</protein>
<comment type="similarity">
    <text evidence="3 14">Belongs to the very long-chain fatty acids dehydratase HACD family.</text>
</comment>
<evidence type="ECO:0000256" key="3">
    <source>
        <dbReference type="ARBA" id="ARBA00007811"/>
    </source>
</evidence>
<comment type="caution">
    <text evidence="15">The sequence shown here is derived from an EMBL/GenBank/DDBJ whole genome shotgun (WGS) entry which is preliminary data.</text>
</comment>
<dbReference type="PANTHER" id="PTHR11035:SF3">
    <property type="entry name" value="VERY-LONG-CHAIN (3R)-3-HYDROXYACYL-COA DEHYDRATASE"/>
    <property type="match status" value="1"/>
</dbReference>
<accession>A0A9W6WE23</accession>